<accession>A0A8G2DX38</accession>
<dbReference type="PANTHER" id="PTHR43244">
    <property type="match status" value="1"/>
</dbReference>
<dbReference type="EMBL" id="SEOO01000010">
    <property type="protein sequence ID" value="RYM11952.1"/>
    <property type="molecule type" value="Genomic_DNA"/>
</dbReference>
<organism evidence="2 3">
    <name type="scientific">Sphingobium cupriresistens</name>
    <dbReference type="NCBI Taxonomy" id="1132417"/>
    <lineage>
        <taxon>Bacteria</taxon>
        <taxon>Pseudomonadati</taxon>
        <taxon>Pseudomonadota</taxon>
        <taxon>Alphaproteobacteria</taxon>
        <taxon>Sphingomonadales</taxon>
        <taxon>Sphingomonadaceae</taxon>
        <taxon>Sphingobium</taxon>
    </lineage>
</organism>
<dbReference type="Pfam" id="PF00296">
    <property type="entry name" value="Bac_luciferase"/>
    <property type="match status" value="1"/>
</dbReference>
<dbReference type="AlphaFoldDB" id="A0A8G2DX38"/>
<dbReference type="OrthoDB" id="7332380at2"/>
<dbReference type="PANTHER" id="PTHR43244:SF2">
    <property type="entry name" value="CONSERVED HYPOTHETICAL ALANINE AND PROLINE-RICH PROTEIN"/>
    <property type="match status" value="1"/>
</dbReference>
<dbReference type="CDD" id="cd01097">
    <property type="entry name" value="Tetrahydromethanopterin_reductase"/>
    <property type="match status" value="1"/>
</dbReference>
<protein>
    <submittedName>
        <fullName evidence="2">LLM class flavin-dependent oxidoreductase</fullName>
    </submittedName>
</protein>
<evidence type="ECO:0000313" key="2">
    <source>
        <dbReference type="EMBL" id="RYM11952.1"/>
    </source>
</evidence>
<dbReference type="InterPro" id="IPR036661">
    <property type="entry name" value="Luciferase-like_sf"/>
</dbReference>
<dbReference type="Gene3D" id="3.20.20.30">
    <property type="entry name" value="Luciferase-like domain"/>
    <property type="match status" value="1"/>
</dbReference>
<feature type="domain" description="Luciferase-like" evidence="1">
    <location>
        <begin position="15"/>
        <end position="308"/>
    </location>
</feature>
<dbReference type="RefSeq" id="WP_129926225.1">
    <property type="nucleotide sequence ID" value="NZ_SEOO01000010.1"/>
</dbReference>
<evidence type="ECO:0000259" key="1">
    <source>
        <dbReference type="Pfam" id="PF00296"/>
    </source>
</evidence>
<dbReference type="SUPFAM" id="SSF51679">
    <property type="entry name" value="Bacterial luciferase-like"/>
    <property type="match status" value="1"/>
</dbReference>
<name>A0A8G2DX38_9SPHN</name>
<dbReference type="GO" id="GO:0016705">
    <property type="term" value="F:oxidoreductase activity, acting on paired donors, with incorporation or reduction of molecular oxygen"/>
    <property type="evidence" value="ECO:0007669"/>
    <property type="project" value="InterPro"/>
</dbReference>
<dbReference type="InterPro" id="IPR011251">
    <property type="entry name" value="Luciferase-like_dom"/>
</dbReference>
<dbReference type="InterPro" id="IPR050564">
    <property type="entry name" value="F420-G6PD/mer"/>
</dbReference>
<gene>
    <name evidence="2" type="ORF">EWH12_07790</name>
</gene>
<evidence type="ECO:0000313" key="3">
    <source>
        <dbReference type="Proteomes" id="UP000291572"/>
    </source>
</evidence>
<comment type="caution">
    <text evidence="2">The sequence shown here is derived from an EMBL/GenBank/DDBJ whole genome shotgun (WGS) entry which is preliminary data.</text>
</comment>
<proteinExistence type="predicted"/>
<sequence>MTKRRKPVWAQIMPMPGADLVGIAQSLEAAGVEGLWAPQMFGAPFTTLAAVAPATQRVKLGTGIALAFVRSPLETACSAIDLDLVSDGRVVLGLGSSAQSQVEGSFGSVYGKPLAHMREIVGMIRAIVTKGHSGELTELGGDYHRLDLSHFRLLHPPLRAHIPIILPALFQKASTQAAEIADGLLGHPLWNDAWIDREVMPAIKAGLDLSGRARDAFTLNISIFTAISDDRREATDDCRATIAYYSQSPQYLRYFQEIGFGREAAAIQAAFARGDYQAMTAACTDAMVNSIAIIGPRDEVRDRVAQRAAQADAITPVIPHYGLSPEKSAIYGQRIADAFYD</sequence>
<dbReference type="Proteomes" id="UP000291572">
    <property type="component" value="Unassembled WGS sequence"/>
</dbReference>
<reference evidence="2 3" key="1">
    <citation type="submission" date="2019-02" db="EMBL/GenBank/DDBJ databases">
        <authorList>
            <person name="Feng G."/>
        </authorList>
    </citation>
    <scope>NUCLEOTIDE SEQUENCE [LARGE SCALE GENOMIC DNA]</scope>
    <source>
        <strain evidence="2 3">CCTCC AB 2011146</strain>
    </source>
</reference>